<evidence type="ECO:0000313" key="4">
    <source>
        <dbReference type="EMBL" id="PWB97081.1"/>
    </source>
</evidence>
<dbReference type="CDD" id="cd04301">
    <property type="entry name" value="NAT_SF"/>
    <property type="match status" value="1"/>
</dbReference>
<dbReference type="SUPFAM" id="SSF55729">
    <property type="entry name" value="Acyl-CoA N-acyltransferases (Nat)"/>
    <property type="match status" value="2"/>
</dbReference>
<reference evidence="5" key="1">
    <citation type="submission" date="2018-04" db="EMBL/GenBank/DDBJ databases">
        <authorList>
            <person name="Liu S."/>
            <person name="Wang Z."/>
            <person name="Li J."/>
        </authorList>
    </citation>
    <scope>NUCLEOTIDE SEQUENCE [LARGE SCALE GENOMIC DNA]</scope>
    <source>
        <strain evidence="5">S1194</strain>
    </source>
</reference>
<gene>
    <name evidence="4" type="ORF">DF220_03935</name>
</gene>
<dbReference type="Pfam" id="PF00583">
    <property type="entry name" value="Acetyltransf_1"/>
    <property type="match status" value="1"/>
</dbReference>
<keyword evidence="2" id="KW-0012">Acyltransferase</keyword>
<dbReference type="InterPro" id="IPR016181">
    <property type="entry name" value="Acyl_CoA_acyltransferase"/>
</dbReference>
<dbReference type="AlphaFoldDB" id="A0A2U1SZN3"/>
<evidence type="ECO:0000313" key="5">
    <source>
        <dbReference type="Proteomes" id="UP000244978"/>
    </source>
</evidence>
<dbReference type="PROSITE" id="PS51186">
    <property type="entry name" value="GNAT"/>
    <property type="match status" value="1"/>
</dbReference>
<dbReference type="InterPro" id="IPR050832">
    <property type="entry name" value="Bact_Acetyltransf"/>
</dbReference>
<feature type="domain" description="N-acetyltransferase" evidence="3">
    <location>
        <begin position="4"/>
        <end position="183"/>
    </location>
</feature>
<keyword evidence="5" id="KW-1185">Reference proteome</keyword>
<dbReference type="Gene3D" id="3.40.630.30">
    <property type="match status" value="1"/>
</dbReference>
<dbReference type="GO" id="GO:0016747">
    <property type="term" value="F:acyltransferase activity, transferring groups other than amino-acyl groups"/>
    <property type="evidence" value="ECO:0007669"/>
    <property type="project" value="InterPro"/>
</dbReference>
<dbReference type="EMBL" id="QEEX01000001">
    <property type="protein sequence ID" value="PWB97081.1"/>
    <property type="molecule type" value="Genomic_DNA"/>
</dbReference>
<dbReference type="Proteomes" id="UP000244978">
    <property type="component" value="Unassembled WGS sequence"/>
</dbReference>
<protein>
    <submittedName>
        <fullName evidence="4">GNAT family N-acetyltransferase</fullName>
    </submittedName>
</protein>
<accession>A0A2U1SZN3</accession>
<dbReference type="InterPro" id="IPR000182">
    <property type="entry name" value="GNAT_dom"/>
</dbReference>
<name>A0A2U1SZN3_9MICO</name>
<evidence type="ECO:0000256" key="2">
    <source>
        <dbReference type="ARBA" id="ARBA00023315"/>
    </source>
</evidence>
<evidence type="ECO:0000259" key="3">
    <source>
        <dbReference type="PROSITE" id="PS51186"/>
    </source>
</evidence>
<comment type="caution">
    <text evidence="4">The sequence shown here is derived from an EMBL/GenBank/DDBJ whole genome shotgun (WGS) entry which is preliminary data.</text>
</comment>
<keyword evidence="1 4" id="KW-0808">Transferase</keyword>
<proteinExistence type="predicted"/>
<evidence type="ECO:0000256" key="1">
    <source>
        <dbReference type="ARBA" id="ARBA00022679"/>
    </source>
</evidence>
<organism evidence="4 5">
    <name type="scientific">Homoserinimonas hongtaonis</name>
    <dbReference type="NCBI Taxonomy" id="2079791"/>
    <lineage>
        <taxon>Bacteria</taxon>
        <taxon>Bacillati</taxon>
        <taxon>Actinomycetota</taxon>
        <taxon>Actinomycetes</taxon>
        <taxon>Micrococcales</taxon>
        <taxon>Microbacteriaceae</taxon>
        <taxon>Homoserinimonas</taxon>
    </lineage>
</organism>
<dbReference type="PANTHER" id="PTHR43877">
    <property type="entry name" value="AMINOALKYLPHOSPHONATE N-ACETYLTRANSFERASE-RELATED-RELATED"/>
    <property type="match status" value="1"/>
</dbReference>
<sequence>MLMLTIEELALPESIGAPDAGDFIEMVRIRNDIEAYDVGTRDFAVEPEELLAIVSNPYELRRFFLARVDGRIVGRAVYQLQGGLDVPTAWVSVEILPEFRRQGLGSALYTHVHAIALDDGRTAMQAESFHHVPPAEPVIISPTGFGAVSADDAPSRFLVSRGFRLAQVNRVSRLALPSGAQTPEPAAGYDLEAWEGSTPQHRLSDMAVLHARMSTDPPAGEVDWQPETWDEQRVVEHERRRDTDGRRYLTVAARHIESDSLVGFSDLSVPPEVDRPVQQEDTIVLHEHRGHRLGMLLKAANLQRLDELAPGHPAIYTWNAEENRPMLTVNEAVGFVPVAVEASWRNDLN</sequence>